<feature type="domain" description="Glutaredoxin" evidence="5">
    <location>
        <begin position="113"/>
        <end position="175"/>
    </location>
</feature>
<protein>
    <submittedName>
        <fullName evidence="6">Glutaredoxin</fullName>
    </submittedName>
</protein>
<gene>
    <name evidence="6" type="ORF">IV203_000735</name>
</gene>
<reference evidence="6" key="2">
    <citation type="submission" date="2021-04" db="EMBL/GenBank/DDBJ databases">
        <authorList>
            <person name="Podell S."/>
        </authorList>
    </citation>
    <scope>NUCLEOTIDE SEQUENCE</scope>
    <source>
        <strain evidence="6">Hildebrandi</strain>
    </source>
</reference>
<dbReference type="NCBIfam" id="TIGR02180">
    <property type="entry name" value="GRX_euk"/>
    <property type="match status" value="1"/>
</dbReference>
<dbReference type="GO" id="GO:0005737">
    <property type="term" value="C:cytoplasm"/>
    <property type="evidence" value="ECO:0007669"/>
    <property type="project" value="TreeGrafter"/>
</dbReference>
<reference evidence="6" key="1">
    <citation type="journal article" date="2021" name="Sci. Rep.">
        <title>Diploid genomic architecture of Nitzschia inconspicua, an elite biomass production diatom.</title>
        <authorList>
            <person name="Oliver A."/>
            <person name="Podell S."/>
            <person name="Pinowska A."/>
            <person name="Traller J.C."/>
            <person name="Smith S.R."/>
            <person name="McClure R."/>
            <person name="Beliaev A."/>
            <person name="Bohutskyi P."/>
            <person name="Hill E.A."/>
            <person name="Rabines A."/>
            <person name="Zheng H."/>
            <person name="Allen L.Z."/>
            <person name="Kuo A."/>
            <person name="Grigoriev I.V."/>
            <person name="Allen A.E."/>
            <person name="Hazlebeck D."/>
            <person name="Allen E.E."/>
        </authorList>
    </citation>
    <scope>NUCLEOTIDE SEQUENCE</scope>
    <source>
        <strain evidence="6">Hildebrandi</strain>
    </source>
</reference>
<dbReference type="InterPro" id="IPR011899">
    <property type="entry name" value="Glutaredoxin_euk/vir"/>
</dbReference>
<keyword evidence="3" id="KW-0676">Redox-active center</keyword>
<keyword evidence="7" id="KW-1185">Reference proteome</keyword>
<sequence length="196" mass="21502">MLAASRSSNLFVRKFLSAASSQIGSLKRKNTASKIVGRDFRLLSTLLPASFGTTLHFCSLEGNTIESSSKKTLASYNTSMNPKKGWLSRFMSSSTKPTTLKDEIDNLIDSHKVVIFSKSYCPYCSATKKLFNKMKVEAMVVIELDQDPRGAEIQQELQRITGQRTVPNVFVNGSHLGGNSDAQAAAQSGKLQEMLN</sequence>
<dbReference type="InterPro" id="IPR011767">
    <property type="entry name" value="GLR_AS"/>
</dbReference>
<dbReference type="InterPro" id="IPR002109">
    <property type="entry name" value="Glutaredoxin"/>
</dbReference>
<keyword evidence="1" id="KW-0813">Transport</keyword>
<feature type="region of interest" description="Disordered" evidence="4">
    <location>
        <begin position="175"/>
        <end position="196"/>
    </location>
</feature>
<dbReference type="PANTHER" id="PTHR45694:SF26">
    <property type="entry name" value="GRX1P"/>
    <property type="match status" value="1"/>
</dbReference>
<comment type="caution">
    <text evidence="6">The sequence shown here is derived from an EMBL/GenBank/DDBJ whole genome shotgun (WGS) entry which is preliminary data.</text>
</comment>
<evidence type="ECO:0000259" key="5">
    <source>
        <dbReference type="Pfam" id="PF00462"/>
    </source>
</evidence>
<evidence type="ECO:0000256" key="2">
    <source>
        <dbReference type="ARBA" id="ARBA00022982"/>
    </source>
</evidence>
<organism evidence="6 7">
    <name type="scientific">Nitzschia inconspicua</name>
    <dbReference type="NCBI Taxonomy" id="303405"/>
    <lineage>
        <taxon>Eukaryota</taxon>
        <taxon>Sar</taxon>
        <taxon>Stramenopiles</taxon>
        <taxon>Ochrophyta</taxon>
        <taxon>Bacillariophyta</taxon>
        <taxon>Bacillariophyceae</taxon>
        <taxon>Bacillariophycidae</taxon>
        <taxon>Bacillariales</taxon>
        <taxon>Bacillariaceae</taxon>
        <taxon>Nitzschia</taxon>
    </lineage>
</organism>
<dbReference type="EMBL" id="JAGRRH010000015">
    <property type="protein sequence ID" value="KAG7356049.1"/>
    <property type="molecule type" value="Genomic_DNA"/>
</dbReference>
<dbReference type="AlphaFoldDB" id="A0A9K3L6L5"/>
<evidence type="ECO:0000313" key="7">
    <source>
        <dbReference type="Proteomes" id="UP000693970"/>
    </source>
</evidence>
<name>A0A9K3L6L5_9STRA</name>
<keyword evidence="2" id="KW-0249">Electron transport</keyword>
<feature type="compositionally biased region" description="Polar residues" evidence="4">
    <location>
        <begin position="180"/>
        <end position="196"/>
    </location>
</feature>
<dbReference type="OrthoDB" id="44061at2759"/>
<dbReference type="PROSITE" id="PS00195">
    <property type="entry name" value="GLUTAREDOXIN_1"/>
    <property type="match status" value="1"/>
</dbReference>
<dbReference type="CDD" id="cd03419">
    <property type="entry name" value="GRX_GRXh_1_2_like"/>
    <property type="match status" value="1"/>
</dbReference>
<dbReference type="Pfam" id="PF00462">
    <property type="entry name" value="Glutaredoxin"/>
    <property type="match status" value="1"/>
</dbReference>
<evidence type="ECO:0000256" key="1">
    <source>
        <dbReference type="ARBA" id="ARBA00022448"/>
    </source>
</evidence>
<evidence type="ECO:0000256" key="3">
    <source>
        <dbReference type="ARBA" id="ARBA00023284"/>
    </source>
</evidence>
<dbReference type="GO" id="GO:0034599">
    <property type="term" value="P:cellular response to oxidative stress"/>
    <property type="evidence" value="ECO:0007669"/>
    <property type="project" value="TreeGrafter"/>
</dbReference>
<dbReference type="GO" id="GO:0015038">
    <property type="term" value="F:glutathione disulfide oxidoreductase activity"/>
    <property type="evidence" value="ECO:0007669"/>
    <property type="project" value="TreeGrafter"/>
</dbReference>
<dbReference type="PANTHER" id="PTHR45694">
    <property type="entry name" value="GLUTAREDOXIN 2"/>
    <property type="match status" value="1"/>
</dbReference>
<dbReference type="PROSITE" id="PS51354">
    <property type="entry name" value="GLUTAREDOXIN_2"/>
    <property type="match status" value="1"/>
</dbReference>
<proteinExistence type="predicted"/>
<accession>A0A9K3L6L5</accession>
<dbReference type="Proteomes" id="UP000693970">
    <property type="component" value="Unassembled WGS sequence"/>
</dbReference>
<evidence type="ECO:0000313" key="6">
    <source>
        <dbReference type="EMBL" id="KAG7356049.1"/>
    </source>
</evidence>
<evidence type="ECO:0000256" key="4">
    <source>
        <dbReference type="SAM" id="MobiDB-lite"/>
    </source>
</evidence>
<dbReference type="FunFam" id="3.40.30.10:FF:000026">
    <property type="entry name" value="Glutaredoxin 2"/>
    <property type="match status" value="1"/>
</dbReference>